<feature type="compositionally biased region" description="Basic and acidic residues" evidence="1">
    <location>
        <begin position="19"/>
        <end position="51"/>
    </location>
</feature>
<reference evidence="2" key="1">
    <citation type="journal article" date="2018" name="Nat. Plants">
        <title>Whole-genome landscape of Medicago truncatula symbiotic genes.</title>
        <authorList>
            <person name="Pecrix Y."/>
            <person name="Gamas P."/>
            <person name="Carrere S."/>
        </authorList>
    </citation>
    <scope>NUCLEOTIDE SEQUENCE</scope>
    <source>
        <tissue evidence="2">Leaves</tissue>
    </source>
</reference>
<sequence>MEYVREEEGRLTGRRKANRRDEEGRHGGREQVGEEKPYGERSKEDTCVLGE</sequence>
<feature type="region of interest" description="Disordered" evidence="1">
    <location>
        <begin position="1"/>
        <end position="51"/>
    </location>
</feature>
<name>A0A396H6S2_MEDTR</name>
<comment type="caution">
    <text evidence="2">The sequence shown here is derived from an EMBL/GenBank/DDBJ whole genome shotgun (WGS) entry which is preliminary data.</text>
</comment>
<proteinExistence type="predicted"/>
<evidence type="ECO:0000313" key="2">
    <source>
        <dbReference type="EMBL" id="RHN48956.1"/>
    </source>
</evidence>
<organism evidence="2">
    <name type="scientific">Medicago truncatula</name>
    <name type="common">Barrel medic</name>
    <name type="synonym">Medicago tribuloides</name>
    <dbReference type="NCBI Taxonomy" id="3880"/>
    <lineage>
        <taxon>Eukaryota</taxon>
        <taxon>Viridiplantae</taxon>
        <taxon>Streptophyta</taxon>
        <taxon>Embryophyta</taxon>
        <taxon>Tracheophyta</taxon>
        <taxon>Spermatophyta</taxon>
        <taxon>Magnoliopsida</taxon>
        <taxon>eudicotyledons</taxon>
        <taxon>Gunneridae</taxon>
        <taxon>Pentapetalae</taxon>
        <taxon>rosids</taxon>
        <taxon>fabids</taxon>
        <taxon>Fabales</taxon>
        <taxon>Fabaceae</taxon>
        <taxon>Papilionoideae</taxon>
        <taxon>50 kb inversion clade</taxon>
        <taxon>NPAAA clade</taxon>
        <taxon>Hologalegina</taxon>
        <taxon>IRL clade</taxon>
        <taxon>Trifolieae</taxon>
        <taxon>Medicago</taxon>
    </lineage>
</organism>
<dbReference type="AlphaFoldDB" id="A0A396H6S2"/>
<accession>A0A396H6S2</accession>
<gene>
    <name evidence="2" type="ORF">MtrunA17_Chr7g0269351</name>
</gene>
<evidence type="ECO:0000256" key="1">
    <source>
        <dbReference type="SAM" id="MobiDB-lite"/>
    </source>
</evidence>
<dbReference type="EMBL" id="PSQE01000007">
    <property type="protein sequence ID" value="RHN48956.1"/>
    <property type="molecule type" value="Genomic_DNA"/>
</dbReference>
<protein>
    <submittedName>
        <fullName evidence="2">Uncharacterized protein</fullName>
    </submittedName>
</protein>
<dbReference type="Gramene" id="rna43731">
    <property type="protein sequence ID" value="RHN48956.1"/>
    <property type="gene ID" value="gene43731"/>
</dbReference>
<dbReference type="Proteomes" id="UP000265566">
    <property type="component" value="Chromosome 7"/>
</dbReference>
<feature type="compositionally biased region" description="Basic and acidic residues" evidence="1">
    <location>
        <begin position="1"/>
        <end position="11"/>
    </location>
</feature>